<dbReference type="GO" id="GO:0006351">
    <property type="term" value="P:DNA-templated transcription"/>
    <property type="evidence" value="ECO:0007669"/>
    <property type="project" value="UniProtKB-UniRule"/>
</dbReference>
<sequence length="87" mass="10202">MTLISIQKKIKGVFLMIYKIYYQATNTQNPKRENTHSLYLEADNLPEARLAVESNTEYNVEHIEELSEAALNYEKQSLGERFKLTEF</sequence>
<dbReference type="Proteomes" id="UP000051655">
    <property type="component" value="Unassembled WGS sequence"/>
</dbReference>
<evidence type="ECO:0000256" key="5">
    <source>
        <dbReference type="HAMAP-Rule" id="MF_01553"/>
    </source>
</evidence>
<reference evidence="6 7" key="1">
    <citation type="journal article" date="2015" name="Genome Announc.">
        <title>Expanding the biotechnology potential of lactobacilli through comparative genomics of 213 strains and associated genera.</title>
        <authorList>
            <person name="Sun Z."/>
            <person name="Harris H.M."/>
            <person name="McCann A."/>
            <person name="Guo C."/>
            <person name="Argimon S."/>
            <person name="Zhang W."/>
            <person name="Yang X."/>
            <person name="Jeffery I.B."/>
            <person name="Cooney J.C."/>
            <person name="Kagawa T.F."/>
            <person name="Liu W."/>
            <person name="Song Y."/>
            <person name="Salvetti E."/>
            <person name="Wrobel A."/>
            <person name="Rasinkangas P."/>
            <person name="Parkhill J."/>
            <person name="Rea M.C."/>
            <person name="O'Sullivan O."/>
            <person name="Ritari J."/>
            <person name="Douillard F.P."/>
            <person name="Paul Ross R."/>
            <person name="Yang R."/>
            <person name="Briner A.E."/>
            <person name="Felis G.E."/>
            <person name="de Vos W.M."/>
            <person name="Barrangou R."/>
            <person name="Klaenhammer T.R."/>
            <person name="Caufield P.W."/>
            <person name="Cui Y."/>
            <person name="Zhang H."/>
            <person name="O'Toole P.W."/>
        </authorList>
    </citation>
    <scope>NUCLEOTIDE SEQUENCE [LARGE SCALE GENOMIC DNA]</scope>
    <source>
        <strain evidence="6 7">DSM 20593</strain>
    </source>
</reference>
<evidence type="ECO:0000313" key="6">
    <source>
        <dbReference type="EMBL" id="KRN75005.1"/>
    </source>
</evidence>
<evidence type="ECO:0000256" key="1">
    <source>
        <dbReference type="ARBA" id="ARBA00022478"/>
    </source>
</evidence>
<dbReference type="AlphaFoldDB" id="A0A0R2JM33"/>
<keyword evidence="1 5" id="KW-0240">DNA-directed RNA polymerase</keyword>
<evidence type="ECO:0000313" key="7">
    <source>
        <dbReference type="Proteomes" id="UP000051655"/>
    </source>
</evidence>
<dbReference type="Gene3D" id="3.10.20.730">
    <property type="entry name" value="RNAP, epsilon subunit-like"/>
    <property type="match status" value="1"/>
</dbReference>
<evidence type="ECO:0000256" key="2">
    <source>
        <dbReference type="ARBA" id="ARBA00022679"/>
    </source>
</evidence>
<organism evidence="6 7">
    <name type="scientific">Weissella kandleri</name>
    <dbReference type="NCBI Taxonomy" id="1616"/>
    <lineage>
        <taxon>Bacteria</taxon>
        <taxon>Bacillati</taxon>
        <taxon>Bacillota</taxon>
        <taxon>Bacilli</taxon>
        <taxon>Lactobacillales</taxon>
        <taxon>Lactobacillaceae</taxon>
        <taxon>Weissella</taxon>
    </lineage>
</organism>
<dbReference type="Pfam" id="PF07288">
    <property type="entry name" value="RpoY"/>
    <property type="match status" value="1"/>
</dbReference>
<keyword evidence="2 5" id="KW-0808">Transferase</keyword>
<comment type="subunit">
    <text evidence="5">RNAP is composed of a core of 2 alpha, a beta and a beta' subunit. The core is associated with a delta subunit, and at least one of epsilon or omega. When a sigma factor is associated with the core the holoenzyme is formed, which can initiate transcription.</text>
</comment>
<proteinExistence type="inferred from homology"/>
<comment type="caution">
    <text evidence="6">The sequence shown here is derived from an EMBL/GenBank/DDBJ whole genome shotgun (WGS) entry which is preliminary data.</text>
</comment>
<dbReference type="HAMAP" id="MF_01553">
    <property type="entry name" value="RNApol_bact_RpoY"/>
    <property type="match status" value="1"/>
</dbReference>
<dbReference type="GO" id="GO:0003677">
    <property type="term" value="F:DNA binding"/>
    <property type="evidence" value="ECO:0007669"/>
    <property type="project" value="UniProtKB-UniRule"/>
</dbReference>
<name>A0A0R2JM33_9LACO</name>
<dbReference type="EC" id="2.7.7.6" evidence="5"/>
<dbReference type="GO" id="GO:0000428">
    <property type="term" value="C:DNA-directed RNA polymerase complex"/>
    <property type="evidence" value="ECO:0007669"/>
    <property type="project" value="UniProtKB-KW"/>
</dbReference>
<dbReference type="EMBL" id="JQBP01000003">
    <property type="protein sequence ID" value="KRN75005.1"/>
    <property type="molecule type" value="Genomic_DNA"/>
</dbReference>
<dbReference type="PATRIC" id="fig|1616.3.peg.782"/>
<evidence type="ECO:0000256" key="4">
    <source>
        <dbReference type="ARBA" id="ARBA00023163"/>
    </source>
</evidence>
<dbReference type="GO" id="GO:0003899">
    <property type="term" value="F:DNA-directed RNA polymerase activity"/>
    <property type="evidence" value="ECO:0007669"/>
    <property type="project" value="UniProtKB-UniRule"/>
</dbReference>
<gene>
    <name evidence="5" type="primary">rpoY</name>
    <name evidence="6" type="ORF">IV73_GL000762</name>
</gene>
<keyword evidence="3 5" id="KW-0548">Nucleotidyltransferase</keyword>
<comment type="similarity">
    <text evidence="5">Belongs to the RNA polymerase subunit epsilon family.</text>
</comment>
<accession>A0A0R2JM33</accession>
<comment type="function">
    <text evidence="5">A non-essential component of RNA polymerase (RNAP).</text>
</comment>
<keyword evidence="4 5" id="KW-0804">Transcription</keyword>
<evidence type="ECO:0000256" key="3">
    <source>
        <dbReference type="ARBA" id="ARBA00022695"/>
    </source>
</evidence>
<keyword evidence="7" id="KW-1185">Reference proteome</keyword>
<comment type="catalytic activity">
    <reaction evidence="5">
        <text>RNA(n) + a ribonucleoside 5'-triphosphate = RNA(n+1) + diphosphate</text>
        <dbReference type="Rhea" id="RHEA:21248"/>
        <dbReference type="Rhea" id="RHEA-COMP:14527"/>
        <dbReference type="Rhea" id="RHEA-COMP:17342"/>
        <dbReference type="ChEBI" id="CHEBI:33019"/>
        <dbReference type="ChEBI" id="CHEBI:61557"/>
        <dbReference type="ChEBI" id="CHEBI:140395"/>
        <dbReference type="EC" id="2.7.7.6"/>
    </reaction>
</comment>
<dbReference type="InterPro" id="IPR009907">
    <property type="entry name" value="RpoY"/>
</dbReference>
<protein>
    <recommendedName>
        <fullName evidence="5">DNA-directed RNA polymerase subunit epsilon</fullName>
        <shortName evidence="5">RNAP epsilon subunit</shortName>
        <ecNumber evidence="5">2.7.7.6</ecNumber>
    </recommendedName>
    <alternativeName>
        <fullName evidence="5">RNA polymerase epsilon subunit</fullName>
    </alternativeName>
    <alternativeName>
        <fullName evidence="5">Transcriptase subunit epsilon</fullName>
    </alternativeName>
</protein>
<dbReference type="STRING" id="1616.IV73_GL000762"/>
<dbReference type="NCBIfam" id="NF010188">
    <property type="entry name" value="PRK13667.1"/>
    <property type="match status" value="1"/>
</dbReference>